<evidence type="ECO:0000259" key="3">
    <source>
        <dbReference type="PROSITE" id="PS50222"/>
    </source>
</evidence>
<dbReference type="PROSITE" id="PS50222">
    <property type="entry name" value="EF_HAND_2"/>
    <property type="match status" value="1"/>
</dbReference>
<proteinExistence type="predicted"/>
<evidence type="ECO:0000256" key="1">
    <source>
        <dbReference type="ARBA" id="ARBA00022837"/>
    </source>
</evidence>
<feature type="domain" description="EF-hand" evidence="3">
    <location>
        <begin position="315"/>
        <end position="343"/>
    </location>
</feature>
<reference evidence="4" key="1">
    <citation type="submission" date="2021-01" db="EMBL/GenBank/DDBJ databases">
        <authorList>
            <person name="Corre E."/>
            <person name="Pelletier E."/>
            <person name="Niang G."/>
            <person name="Scheremetjew M."/>
            <person name="Finn R."/>
            <person name="Kale V."/>
            <person name="Holt S."/>
            <person name="Cochrane G."/>
            <person name="Meng A."/>
            <person name="Brown T."/>
            <person name="Cohen L."/>
        </authorList>
    </citation>
    <scope>NUCLEOTIDE SEQUENCE</scope>
    <source>
        <strain evidence="4">CCMP325</strain>
    </source>
</reference>
<dbReference type="EMBL" id="HBEO01012285">
    <property type="protein sequence ID" value="CAD8480204.1"/>
    <property type="molecule type" value="Transcribed_RNA"/>
</dbReference>
<dbReference type="PROSITE" id="PS00018">
    <property type="entry name" value="EF_HAND_1"/>
    <property type="match status" value="1"/>
</dbReference>
<feature type="compositionally biased region" description="Polar residues" evidence="2">
    <location>
        <begin position="254"/>
        <end position="264"/>
    </location>
</feature>
<organism evidence="4">
    <name type="scientific">Hanusia phi</name>
    <dbReference type="NCBI Taxonomy" id="3032"/>
    <lineage>
        <taxon>Eukaryota</taxon>
        <taxon>Cryptophyceae</taxon>
        <taxon>Pyrenomonadales</taxon>
        <taxon>Geminigeraceae</taxon>
        <taxon>Hanusia</taxon>
    </lineage>
</organism>
<dbReference type="InterPro" id="IPR011992">
    <property type="entry name" value="EF-hand-dom_pair"/>
</dbReference>
<dbReference type="InterPro" id="IPR018247">
    <property type="entry name" value="EF_Hand_1_Ca_BS"/>
</dbReference>
<keyword evidence="1" id="KW-0106">Calcium</keyword>
<dbReference type="SUPFAM" id="SSF47473">
    <property type="entry name" value="EF-hand"/>
    <property type="match status" value="1"/>
</dbReference>
<sequence length="478" mass="55005">MRGTNAVSSNDLKRGWERLRDYEVDHRSLFLAVKAEDNEQSDTIGFLHFLRTFTWTEIEDPQRELLEHKLGMQEILKKVDQHVQGKEFSSEMRRSHQKRLSCESMEEAEVGEGADFFPARSFRQGSQMQQLQDALRRIFESVADAFVCFDMRGSGRISRKNMRRSLDRLFLNYIDEESVFSAVRRRKQEGSLSSRMRQEETLSFHDFCEQLAWHEVAQAEASLQISLLHRERLLRQSLARASAVHEADKASKAHPTSLSGTQGMEETKAAGGGQDEEKEEEERGLVKIRARKYSANTPIGLLQQRLMSLFSSSVDAFVFLDLNQDGVISREELRKGLLRFLGDDSLLDSLLWTIDCKHRDLLLDPVEFTRSLSWHPIDDLWRALRSSISRKHDISSVVLKALQLQPPPPPADAHAEREGEQETISRAADVSGMKKAFVHQFLPRPPQARATRSFRRMKLEKSIAKMKQELAEMKTPRR</sequence>
<name>A0A7S0EBP8_9CRYP</name>
<protein>
    <recommendedName>
        <fullName evidence="3">EF-hand domain-containing protein</fullName>
    </recommendedName>
</protein>
<dbReference type="InterPro" id="IPR002048">
    <property type="entry name" value="EF_hand_dom"/>
</dbReference>
<feature type="region of interest" description="Disordered" evidence="2">
    <location>
        <begin position="245"/>
        <end position="283"/>
    </location>
</feature>
<evidence type="ECO:0000256" key="2">
    <source>
        <dbReference type="SAM" id="MobiDB-lite"/>
    </source>
</evidence>
<gene>
    <name evidence="4" type="ORF">HPHI1048_LOCUS8350</name>
</gene>
<dbReference type="Gene3D" id="1.10.238.10">
    <property type="entry name" value="EF-hand"/>
    <property type="match status" value="1"/>
</dbReference>
<evidence type="ECO:0000313" key="4">
    <source>
        <dbReference type="EMBL" id="CAD8480204.1"/>
    </source>
</evidence>
<dbReference type="AlphaFoldDB" id="A0A7S0EBP8"/>
<dbReference type="GO" id="GO:0005509">
    <property type="term" value="F:calcium ion binding"/>
    <property type="evidence" value="ECO:0007669"/>
    <property type="project" value="InterPro"/>
</dbReference>
<dbReference type="Pfam" id="PF13202">
    <property type="entry name" value="EF-hand_5"/>
    <property type="match status" value="1"/>
</dbReference>
<accession>A0A7S0EBP8</accession>